<dbReference type="KEGG" id="nmv:NITMOv2_2337"/>
<dbReference type="InterPro" id="IPR016933">
    <property type="entry name" value="UCP029688_pentapep"/>
</dbReference>
<keyword evidence="2" id="KW-1185">Reference proteome</keyword>
<evidence type="ECO:0000313" key="2">
    <source>
        <dbReference type="Proteomes" id="UP000069205"/>
    </source>
</evidence>
<dbReference type="OrthoDB" id="7061297at2"/>
<dbReference type="PATRIC" id="fig|42253.5.peg.2303"/>
<evidence type="ECO:0000313" key="1">
    <source>
        <dbReference type="EMBL" id="ALA58752.1"/>
    </source>
</evidence>
<dbReference type="Gene3D" id="2.160.20.80">
    <property type="entry name" value="E3 ubiquitin-protein ligase SopA"/>
    <property type="match status" value="1"/>
</dbReference>
<dbReference type="STRING" id="42253.NITMOv2_2337"/>
<accession>A0A0K2GDR6</accession>
<proteinExistence type="predicted"/>
<gene>
    <name evidence="1" type="ORF">NITMOv2_2337</name>
</gene>
<reference evidence="1 2" key="1">
    <citation type="journal article" date="2015" name="Proc. Natl. Acad. Sci. U.S.A.">
        <title>Expanded metabolic versatility of ubiquitous nitrite-oxidizing bacteria from the genus Nitrospira.</title>
        <authorList>
            <person name="Koch H."/>
            <person name="Lucker S."/>
            <person name="Albertsen M."/>
            <person name="Kitzinger K."/>
            <person name="Herbold C."/>
            <person name="Spieck E."/>
            <person name="Nielsen P.H."/>
            <person name="Wagner M."/>
            <person name="Daims H."/>
        </authorList>
    </citation>
    <scope>NUCLEOTIDE SEQUENCE [LARGE SCALE GENOMIC DNA]</scope>
    <source>
        <strain evidence="1 2">NSP M-1</strain>
    </source>
</reference>
<dbReference type="RefSeq" id="WP_053379871.1">
    <property type="nucleotide sequence ID" value="NZ_CP011801.1"/>
</dbReference>
<dbReference type="SUPFAM" id="SSF141571">
    <property type="entry name" value="Pentapeptide repeat-like"/>
    <property type="match status" value="1"/>
</dbReference>
<dbReference type="InterPro" id="IPR001646">
    <property type="entry name" value="5peptide_repeat"/>
</dbReference>
<dbReference type="PIRSF" id="PIRSF029688">
    <property type="entry name" value="UCP29688_pentapep"/>
    <property type="match status" value="1"/>
</dbReference>
<dbReference type="Proteomes" id="UP000069205">
    <property type="component" value="Chromosome"/>
</dbReference>
<protein>
    <recommendedName>
        <fullName evidence="3">Pentapeptide repeat protein</fullName>
    </recommendedName>
</protein>
<sequence length="119" mass="13208">MDSTPRPKLHISNDPMYLLLREGCIKEFNAKRAAGDKCDLRGCDLRGLDLRGLEADGLDFSDCYFRQSDLRGVDLSRALLDGASINACKISGVLFPAELTASEIELSLLHGTRMRYSKK</sequence>
<evidence type="ECO:0008006" key="3">
    <source>
        <dbReference type="Google" id="ProtNLM"/>
    </source>
</evidence>
<organism evidence="1 2">
    <name type="scientific">Nitrospira moscoviensis</name>
    <dbReference type="NCBI Taxonomy" id="42253"/>
    <lineage>
        <taxon>Bacteria</taxon>
        <taxon>Pseudomonadati</taxon>
        <taxon>Nitrospirota</taxon>
        <taxon>Nitrospiria</taxon>
        <taxon>Nitrospirales</taxon>
        <taxon>Nitrospiraceae</taxon>
        <taxon>Nitrospira</taxon>
    </lineage>
</organism>
<dbReference type="Pfam" id="PF00805">
    <property type="entry name" value="Pentapeptide"/>
    <property type="match status" value="1"/>
</dbReference>
<dbReference type="AlphaFoldDB" id="A0A0K2GDR6"/>
<name>A0A0K2GDR6_NITMO</name>
<dbReference type="EMBL" id="CP011801">
    <property type="protein sequence ID" value="ALA58752.1"/>
    <property type="molecule type" value="Genomic_DNA"/>
</dbReference>